<organism evidence="2">
    <name type="scientific">Streptomyces sp. R39</name>
    <dbReference type="NCBI Taxonomy" id="3238631"/>
    <lineage>
        <taxon>Bacteria</taxon>
        <taxon>Bacillati</taxon>
        <taxon>Actinomycetota</taxon>
        <taxon>Actinomycetes</taxon>
        <taxon>Kitasatosporales</taxon>
        <taxon>Streptomycetaceae</taxon>
        <taxon>Streptomyces</taxon>
    </lineage>
</organism>
<accession>A0AB39QYM2</accession>
<reference evidence="2" key="1">
    <citation type="submission" date="2024-07" db="EMBL/GenBank/DDBJ databases">
        <authorList>
            <person name="Yu S.T."/>
        </authorList>
    </citation>
    <scope>NUCLEOTIDE SEQUENCE</scope>
    <source>
        <strain evidence="2">R39</strain>
    </source>
</reference>
<dbReference type="EMBL" id="CP163441">
    <property type="protein sequence ID" value="XDQ47710.1"/>
    <property type="molecule type" value="Genomic_DNA"/>
</dbReference>
<evidence type="ECO:0000259" key="1">
    <source>
        <dbReference type="Pfam" id="PF01370"/>
    </source>
</evidence>
<dbReference type="Gene3D" id="3.40.50.720">
    <property type="entry name" value="NAD(P)-binding Rossmann-like Domain"/>
    <property type="match status" value="1"/>
</dbReference>
<dbReference type="GO" id="GO:0004029">
    <property type="term" value="F:aldehyde dehydrogenase (NAD+) activity"/>
    <property type="evidence" value="ECO:0007669"/>
    <property type="project" value="TreeGrafter"/>
</dbReference>
<dbReference type="InterPro" id="IPR051783">
    <property type="entry name" value="NAD(P)-dependent_oxidoreduct"/>
</dbReference>
<dbReference type="SUPFAM" id="SSF51735">
    <property type="entry name" value="NAD(P)-binding Rossmann-fold domains"/>
    <property type="match status" value="1"/>
</dbReference>
<dbReference type="RefSeq" id="WP_369226597.1">
    <property type="nucleotide sequence ID" value="NZ_CP163441.1"/>
</dbReference>
<dbReference type="PANTHER" id="PTHR48079:SF6">
    <property type="entry name" value="NAD(P)-BINDING DOMAIN-CONTAINING PROTEIN-RELATED"/>
    <property type="match status" value="1"/>
</dbReference>
<feature type="domain" description="NAD-dependent epimerase/dehydratase" evidence="1">
    <location>
        <begin position="3"/>
        <end position="211"/>
    </location>
</feature>
<dbReference type="InterPro" id="IPR036291">
    <property type="entry name" value="NAD(P)-bd_dom_sf"/>
</dbReference>
<gene>
    <name evidence="2" type="ORF">AB5J52_38535</name>
</gene>
<dbReference type="GO" id="GO:0005737">
    <property type="term" value="C:cytoplasm"/>
    <property type="evidence" value="ECO:0007669"/>
    <property type="project" value="TreeGrafter"/>
</dbReference>
<sequence>MRVFVTGATGFIGSAVVRELLGAGHQVLGLARSDAAEAALKEVGAEAHRGDLNDVDGLRVAADATDGVVHTGFVHDFSDLHGALRTELAALAAFGDALAGSGRPLVISSVTGLLTPGRLGTETDGPDPAAPGAHRAESERAALALADRGVRVSAIRLPAVHGAGDHAFVPALIGIARDKGVAAYLGDGTNRWSAVHRFDAATLYGKALETAPAGAVLHAAAEEGVPLRGITEIIGRRLDVPVVSLAPEEAAGHFGWLAAFVGNDNPTSGAATRERYDWRPARPGLLADLDQDHYFA</sequence>
<dbReference type="Pfam" id="PF01370">
    <property type="entry name" value="Epimerase"/>
    <property type="match status" value="1"/>
</dbReference>
<dbReference type="InterPro" id="IPR001509">
    <property type="entry name" value="Epimerase_deHydtase"/>
</dbReference>
<dbReference type="AlphaFoldDB" id="A0AB39QYM2"/>
<name>A0AB39QYM2_9ACTN</name>
<dbReference type="PANTHER" id="PTHR48079">
    <property type="entry name" value="PROTEIN YEEZ"/>
    <property type="match status" value="1"/>
</dbReference>
<dbReference type="CDD" id="cd05262">
    <property type="entry name" value="SDR_a7"/>
    <property type="match status" value="1"/>
</dbReference>
<proteinExistence type="predicted"/>
<protein>
    <submittedName>
        <fullName evidence="2">SDR family oxidoreductase</fullName>
    </submittedName>
</protein>
<evidence type="ECO:0000313" key="2">
    <source>
        <dbReference type="EMBL" id="XDQ47710.1"/>
    </source>
</evidence>